<comment type="caution">
    <text evidence="1">The sequence shown here is derived from an EMBL/GenBank/DDBJ whole genome shotgun (WGS) entry which is preliminary data.</text>
</comment>
<organism evidence="1 2">
    <name type="scientific">Diploscapter pachys</name>
    <dbReference type="NCBI Taxonomy" id="2018661"/>
    <lineage>
        <taxon>Eukaryota</taxon>
        <taxon>Metazoa</taxon>
        <taxon>Ecdysozoa</taxon>
        <taxon>Nematoda</taxon>
        <taxon>Chromadorea</taxon>
        <taxon>Rhabditida</taxon>
        <taxon>Rhabditina</taxon>
        <taxon>Rhabditomorpha</taxon>
        <taxon>Rhabditoidea</taxon>
        <taxon>Rhabditidae</taxon>
        <taxon>Diploscapter</taxon>
    </lineage>
</organism>
<name>A0A2A2M4R9_9BILA</name>
<sequence length="77" mass="8130">MVGRAVDELLMLGADPPPFARLFPAGETRDQLLARLDEGDASKLCYQSPAAAIHNATAAAAAVSARRMRGPRLMPIA</sequence>
<accession>A0A2A2M4R9</accession>
<gene>
    <name evidence="1" type="ORF">WR25_20081</name>
</gene>
<reference evidence="1 2" key="1">
    <citation type="journal article" date="2017" name="Curr. Biol.">
        <title>Genome architecture and evolution of a unichromosomal asexual nematode.</title>
        <authorList>
            <person name="Fradin H."/>
            <person name="Zegar C."/>
            <person name="Gutwein M."/>
            <person name="Lucas J."/>
            <person name="Kovtun M."/>
            <person name="Corcoran D."/>
            <person name="Baugh L.R."/>
            <person name="Kiontke K."/>
            <person name="Gunsalus K."/>
            <person name="Fitch D.H."/>
            <person name="Piano F."/>
        </authorList>
    </citation>
    <scope>NUCLEOTIDE SEQUENCE [LARGE SCALE GENOMIC DNA]</scope>
    <source>
        <strain evidence="1">PF1309</strain>
    </source>
</reference>
<keyword evidence="2" id="KW-1185">Reference proteome</keyword>
<evidence type="ECO:0000313" key="2">
    <source>
        <dbReference type="Proteomes" id="UP000218231"/>
    </source>
</evidence>
<proteinExistence type="predicted"/>
<protein>
    <submittedName>
        <fullName evidence="1">Uncharacterized protein</fullName>
    </submittedName>
</protein>
<evidence type="ECO:0000313" key="1">
    <source>
        <dbReference type="EMBL" id="PAV93460.1"/>
    </source>
</evidence>
<dbReference type="AlphaFoldDB" id="A0A2A2M4R9"/>
<dbReference type="EMBL" id="LIAE01005237">
    <property type="protein sequence ID" value="PAV93460.1"/>
    <property type="molecule type" value="Genomic_DNA"/>
</dbReference>
<dbReference type="Proteomes" id="UP000218231">
    <property type="component" value="Unassembled WGS sequence"/>
</dbReference>